<evidence type="ECO:0000259" key="1">
    <source>
        <dbReference type="Pfam" id="PF01882"/>
    </source>
</evidence>
<dbReference type="PANTHER" id="PTHR33608">
    <property type="entry name" value="BLL2464 PROTEIN"/>
    <property type="match status" value="1"/>
</dbReference>
<proteinExistence type="predicted"/>
<dbReference type="Proteomes" id="UP000603141">
    <property type="component" value="Unassembled WGS sequence"/>
</dbReference>
<dbReference type="InterPro" id="IPR036465">
    <property type="entry name" value="vWFA_dom_sf"/>
</dbReference>
<feature type="domain" description="DUF58" evidence="1">
    <location>
        <begin position="47"/>
        <end position="260"/>
    </location>
</feature>
<accession>A0A934S6G8</accession>
<keyword evidence="3" id="KW-1185">Reference proteome</keyword>
<evidence type="ECO:0000313" key="3">
    <source>
        <dbReference type="Proteomes" id="UP000603141"/>
    </source>
</evidence>
<dbReference type="SUPFAM" id="SSF53300">
    <property type="entry name" value="vWA-like"/>
    <property type="match status" value="1"/>
</dbReference>
<dbReference type="Pfam" id="PF01882">
    <property type="entry name" value="DUF58"/>
    <property type="match status" value="1"/>
</dbReference>
<dbReference type="AlphaFoldDB" id="A0A934S6G8"/>
<protein>
    <submittedName>
        <fullName evidence="2">DUF58 domain-containing protein</fullName>
    </submittedName>
</protein>
<gene>
    <name evidence="2" type="ORF">JIN85_04555</name>
</gene>
<name>A0A934S6G8_9BACT</name>
<dbReference type="RefSeq" id="WP_200268076.1">
    <property type="nucleotide sequence ID" value="NZ_JAENIJ010000005.1"/>
</dbReference>
<sequence length="293" mass="33824">MSRFKYLDPADIRRLKNYEFGAKAMVEGYLSGRHRSHQRGSSIEFHEFRVYAEGDDLAKVDWRIFARNDKLFLKTFEQETNLECHLFLDCSASMGFPENSERLSKLEYASYFAAALAWWVISKNDRVSLALFDQGIRRFLPPGSTRKHLHDLLNTLEETRAGSGTSIVEALAKAQPLLKRRGTLVILSDFFCDPAELFRALNAYIHRGFRIHLFHLLDPAEIQLEERGLSRFVDMESASQVTVHPQSIRKAWNEEIVRHSRSLRALAASRQVDYALCSTADSYFSLFDRMRAH</sequence>
<dbReference type="InterPro" id="IPR002881">
    <property type="entry name" value="DUF58"/>
</dbReference>
<dbReference type="Gene3D" id="3.40.50.410">
    <property type="entry name" value="von Willebrand factor, type A domain"/>
    <property type="match status" value="1"/>
</dbReference>
<dbReference type="EMBL" id="JAENIJ010000005">
    <property type="protein sequence ID" value="MBK1881671.1"/>
    <property type="molecule type" value="Genomic_DNA"/>
</dbReference>
<dbReference type="PANTHER" id="PTHR33608:SF7">
    <property type="entry name" value="DUF58 DOMAIN-CONTAINING PROTEIN"/>
    <property type="match status" value="1"/>
</dbReference>
<organism evidence="2 3">
    <name type="scientific">Luteolibacter pohnpeiensis</name>
    <dbReference type="NCBI Taxonomy" id="454153"/>
    <lineage>
        <taxon>Bacteria</taxon>
        <taxon>Pseudomonadati</taxon>
        <taxon>Verrucomicrobiota</taxon>
        <taxon>Verrucomicrobiia</taxon>
        <taxon>Verrucomicrobiales</taxon>
        <taxon>Verrucomicrobiaceae</taxon>
        <taxon>Luteolibacter</taxon>
    </lineage>
</organism>
<reference evidence="2" key="1">
    <citation type="submission" date="2021-01" db="EMBL/GenBank/DDBJ databases">
        <title>Modified the classification status of verrucomicrobia.</title>
        <authorList>
            <person name="Feng X."/>
        </authorList>
    </citation>
    <scope>NUCLEOTIDE SEQUENCE</scope>
    <source>
        <strain evidence="2">KCTC 22041</strain>
    </source>
</reference>
<comment type="caution">
    <text evidence="2">The sequence shown here is derived from an EMBL/GenBank/DDBJ whole genome shotgun (WGS) entry which is preliminary data.</text>
</comment>
<evidence type="ECO:0000313" key="2">
    <source>
        <dbReference type="EMBL" id="MBK1881671.1"/>
    </source>
</evidence>